<protein>
    <submittedName>
        <fullName evidence="2">RusA-like resolvase</fullName>
    </submittedName>
</protein>
<dbReference type="Proteomes" id="UP000226460">
    <property type="component" value="Segment"/>
</dbReference>
<dbReference type="EMBL" id="KU160651">
    <property type="protein sequence ID" value="ALY09369.1"/>
    <property type="molecule type" value="Genomic_DNA"/>
</dbReference>
<feature type="compositionally biased region" description="Low complexity" evidence="1">
    <location>
        <begin position="35"/>
        <end position="47"/>
    </location>
</feature>
<dbReference type="SUPFAM" id="SSF103084">
    <property type="entry name" value="Holliday junction resolvase RusA"/>
    <property type="match status" value="1"/>
</dbReference>
<dbReference type="GO" id="GO:0006310">
    <property type="term" value="P:DNA recombination"/>
    <property type="evidence" value="ECO:0007669"/>
    <property type="project" value="InterPro"/>
</dbReference>
<evidence type="ECO:0000256" key="1">
    <source>
        <dbReference type="SAM" id="MobiDB-lite"/>
    </source>
</evidence>
<gene>
    <name evidence="2" type="primary">40</name>
    <name evidence="2" type="ORF">JAWNSKI_40</name>
</gene>
<proteinExistence type="predicted"/>
<dbReference type="GO" id="GO:0006281">
    <property type="term" value="P:DNA repair"/>
    <property type="evidence" value="ECO:0007669"/>
    <property type="project" value="InterPro"/>
</dbReference>
<keyword evidence="3" id="KW-1185">Reference proteome</keyword>
<sequence length="184" mass="21158">MTTPQNNPQAKQRKTTQRRATAGRSAQKPRKRTALPKAAPKPLEPLTALGPLWPDPLPLEHHAEIEIDVRLWDWQKTRISANDRLDPREKNRRTQIWRSAAEAAVLAAGIDPLSWARVVYWVRWPDNRKRETSNLQPTAKAIVDGMVDARVLPDDRDEMVDGPDARRIYPNGPHRVIIQLWRRA</sequence>
<feature type="compositionally biased region" description="Polar residues" evidence="1">
    <location>
        <begin position="1"/>
        <end position="10"/>
    </location>
</feature>
<dbReference type="RefSeq" id="YP_009601600.1">
    <property type="nucleotide sequence ID" value="NC_041931.1"/>
</dbReference>
<evidence type="ECO:0000313" key="3">
    <source>
        <dbReference type="Proteomes" id="UP000226460"/>
    </source>
</evidence>
<evidence type="ECO:0000313" key="2">
    <source>
        <dbReference type="EMBL" id="ALY09369.1"/>
    </source>
</evidence>
<dbReference type="OrthoDB" id="10797at10239"/>
<dbReference type="GO" id="GO:0000287">
    <property type="term" value="F:magnesium ion binding"/>
    <property type="evidence" value="ECO:0007669"/>
    <property type="project" value="InterPro"/>
</dbReference>
<dbReference type="InterPro" id="IPR036614">
    <property type="entry name" value="RusA-like_sf"/>
</dbReference>
<accession>A0A0U3TK69</accession>
<dbReference type="Gene3D" id="3.30.1330.70">
    <property type="entry name" value="Holliday junction resolvase RusA"/>
    <property type="match status" value="1"/>
</dbReference>
<organism evidence="2 3">
    <name type="scientific">Arthrobacter phage Jawnski</name>
    <dbReference type="NCBI Taxonomy" id="1772327"/>
    <lineage>
        <taxon>Viruses</taxon>
        <taxon>Duplodnaviria</taxon>
        <taxon>Heunggongvirae</taxon>
        <taxon>Uroviricota</taxon>
        <taxon>Caudoviricetes</taxon>
        <taxon>Berryhillviridae</taxon>
        <taxon>Jawnskivirus</taxon>
        <taxon>Jawnskivirus jawnski</taxon>
        <taxon>Marthavirus jawnski</taxon>
    </lineage>
</organism>
<dbReference type="GeneID" id="40077478"/>
<feature type="region of interest" description="Disordered" evidence="1">
    <location>
        <begin position="1"/>
        <end position="47"/>
    </location>
</feature>
<reference evidence="2 3" key="1">
    <citation type="submission" date="2015-11" db="EMBL/GenBank/DDBJ databases">
        <authorList>
            <person name="Gant O."/>
            <person name="Schneider V.M."/>
            <person name="Bowman C.A."/>
            <person name="Russell D.A."/>
            <person name="Pope W.H."/>
            <person name="Jacobs-Sera D."/>
            <person name="Hendrix R.W."/>
            <person name="Hatfull G.F."/>
        </authorList>
    </citation>
    <scope>NUCLEOTIDE SEQUENCE [LARGE SCALE GENOMIC DNA]</scope>
</reference>
<dbReference type="KEGG" id="vg:40077478"/>
<name>A0A0U3TK69_9CAUD</name>